<dbReference type="InterPro" id="IPR000182">
    <property type="entry name" value="GNAT_dom"/>
</dbReference>
<dbReference type="InterPro" id="IPR016181">
    <property type="entry name" value="Acyl_CoA_acyltransferase"/>
</dbReference>
<evidence type="ECO:0000259" key="4">
    <source>
        <dbReference type="PROSITE" id="PS51186"/>
    </source>
</evidence>
<dbReference type="PANTHER" id="PTHR43420">
    <property type="entry name" value="ACETYLTRANSFERASE"/>
    <property type="match status" value="1"/>
</dbReference>
<evidence type="ECO:0000256" key="3">
    <source>
        <dbReference type="SAM" id="MobiDB-lite"/>
    </source>
</evidence>
<dbReference type="SUPFAM" id="SSF55729">
    <property type="entry name" value="Acyl-CoA N-acyltransferases (Nat)"/>
    <property type="match status" value="1"/>
</dbReference>
<dbReference type="AlphaFoldDB" id="A0A1I1W7P9"/>
<feature type="domain" description="N-acetyltransferase" evidence="4">
    <location>
        <begin position="106"/>
        <end position="239"/>
    </location>
</feature>
<evidence type="ECO:0000313" key="5">
    <source>
        <dbReference type="EMBL" id="SFD89423.1"/>
    </source>
</evidence>
<protein>
    <submittedName>
        <fullName evidence="5">Acetyltransferase (GNAT) family protein</fullName>
    </submittedName>
</protein>
<keyword evidence="6" id="KW-1185">Reference proteome</keyword>
<dbReference type="Pfam" id="PF00583">
    <property type="entry name" value="Acetyltransf_1"/>
    <property type="match status" value="1"/>
</dbReference>
<dbReference type="CDD" id="cd04301">
    <property type="entry name" value="NAT_SF"/>
    <property type="match status" value="1"/>
</dbReference>
<dbReference type="EMBL" id="FOMW01000003">
    <property type="protein sequence ID" value="SFD89423.1"/>
    <property type="molecule type" value="Genomic_DNA"/>
</dbReference>
<evidence type="ECO:0000313" key="6">
    <source>
        <dbReference type="Proteomes" id="UP000198977"/>
    </source>
</evidence>
<dbReference type="PROSITE" id="PS51186">
    <property type="entry name" value="GNAT"/>
    <property type="match status" value="1"/>
</dbReference>
<reference evidence="5 6" key="1">
    <citation type="submission" date="2016-10" db="EMBL/GenBank/DDBJ databases">
        <authorList>
            <person name="de Groot N.N."/>
        </authorList>
    </citation>
    <scope>NUCLEOTIDE SEQUENCE [LARGE SCALE GENOMIC DNA]</scope>
    <source>
        <strain evidence="5 6">DSM 11443</strain>
    </source>
</reference>
<dbReference type="GO" id="GO:0016747">
    <property type="term" value="F:acyltransferase activity, transferring groups other than amino-acyl groups"/>
    <property type="evidence" value="ECO:0007669"/>
    <property type="project" value="InterPro"/>
</dbReference>
<dbReference type="STRING" id="74348.SAMN04488523_103268"/>
<keyword evidence="1 5" id="KW-0808">Transferase</keyword>
<dbReference type="OrthoDB" id="7301318at2"/>
<evidence type="ECO:0000256" key="2">
    <source>
        <dbReference type="ARBA" id="ARBA00023315"/>
    </source>
</evidence>
<proteinExistence type="predicted"/>
<accession>A0A1I1W7P9</accession>
<dbReference type="InterPro" id="IPR050680">
    <property type="entry name" value="YpeA/RimI_acetyltransf"/>
</dbReference>
<dbReference type="Proteomes" id="UP000198977">
    <property type="component" value="Unassembled WGS sequence"/>
</dbReference>
<name>A0A1I1W7P9_9RHOB</name>
<evidence type="ECO:0000256" key="1">
    <source>
        <dbReference type="ARBA" id="ARBA00022679"/>
    </source>
</evidence>
<sequence>MTGTMARYFEASEQTWPAARRWDHGPFTLRDGKGGGQRVSAATASGAPSDAEITAAETAMQQAGQRPLFMMRGDTPELDAALERRGYTVKDPTVVYTLPIAQLTDVPIPRVTAFDIWEPLAIMDEIWATDGIGPERRAVMARTECKTGILSRWNEKPAGAAFAAVHADICMVHGVVVLPHQRRQGVAEWMMRRAAFWGQAQGAAKISVLCVRANTGANALYQSMGFAEVGGYHYRQSPD</sequence>
<feature type="region of interest" description="Disordered" evidence="3">
    <location>
        <begin position="29"/>
        <end position="48"/>
    </location>
</feature>
<dbReference type="Gene3D" id="3.40.630.30">
    <property type="match status" value="1"/>
</dbReference>
<keyword evidence="2" id="KW-0012">Acyltransferase</keyword>
<gene>
    <name evidence="5" type="ORF">SAMN04488523_103268</name>
</gene>
<organism evidence="5 6">
    <name type="scientific">Sulfitobacter brevis</name>
    <dbReference type="NCBI Taxonomy" id="74348"/>
    <lineage>
        <taxon>Bacteria</taxon>
        <taxon>Pseudomonadati</taxon>
        <taxon>Pseudomonadota</taxon>
        <taxon>Alphaproteobacteria</taxon>
        <taxon>Rhodobacterales</taxon>
        <taxon>Roseobacteraceae</taxon>
        <taxon>Sulfitobacter</taxon>
    </lineage>
</organism>